<dbReference type="CDD" id="cd01425">
    <property type="entry name" value="RPS2"/>
    <property type="match status" value="1"/>
</dbReference>
<dbReference type="NCBIfam" id="TIGR01011">
    <property type="entry name" value="rpsB_bact"/>
    <property type="match status" value="1"/>
</dbReference>
<evidence type="ECO:0008006" key="7">
    <source>
        <dbReference type="Google" id="ProtNLM"/>
    </source>
</evidence>
<dbReference type="Gene3D" id="3.40.50.10490">
    <property type="entry name" value="Glucose-6-phosphate isomerase like protein, domain 1"/>
    <property type="match status" value="1"/>
</dbReference>
<dbReference type="PROSITE" id="PS00962">
    <property type="entry name" value="RIBOSOMAL_S2_1"/>
    <property type="match status" value="1"/>
</dbReference>
<dbReference type="OrthoDB" id="2320368at2759"/>
<evidence type="ECO:0000256" key="4">
    <source>
        <dbReference type="SAM" id="MobiDB-lite"/>
    </source>
</evidence>
<dbReference type="Proteomes" id="UP000007799">
    <property type="component" value="Unassembled WGS sequence"/>
</dbReference>
<evidence type="ECO:0000313" key="5">
    <source>
        <dbReference type="EMBL" id="EGD82796.1"/>
    </source>
</evidence>
<dbReference type="PANTHER" id="PTHR12534">
    <property type="entry name" value="30S RIBOSOMAL PROTEIN S2 PROKARYOTIC AND ORGANELLAR"/>
    <property type="match status" value="1"/>
</dbReference>
<feature type="compositionally biased region" description="Acidic residues" evidence="4">
    <location>
        <begin position="337"/>
        <end position="346"/>
    </location>
</feature>
<dbReference type="PANTHER" id="PTHR12534:SF0">
    <property type="entry name" value="SMALL RIBOSOMAL SUBUNIT PROTEIN US2M"/>
    <property type="match status" value="1"/>
</dbReference>
<keyword evidence="2" id="KW-0689">Ribosomal protein</keyword>
<dbReference type="HAMAP" id="MF_00291_B">
    <property type="entry name" value="Ribosomal_uS2_B"/>
    <property type="match status" value="1"/>
</dbReference>
<dbReference type="STRING" id="946362.F2U580"/>
<gene>
    <name evidence="5" type="ORF">PTSG_03446</name>
</gene>
<dbReference type="RefSeq" id="XP_004996031.1">
    <property type="nucleotide sequence ID" value="XM_004995974.1"/>
</dbReference>
<dbReference type="GO" id="GO:0006412">
    <property type="term" value="P:translation"/>
    <property type="evidence" value="ECO:0007669"/>
    <property type="project" value="InterPro"/>
</dbReference>
<dbReference type="GO" id="GO:0005763">
    <property type="term" value="C:mitochondrial small ribosomal subunit"/>
    <property type="evidence" value="ECO:0007669"/>
    <property type="project" value="TreeGrafter"/>
</dbReference>
<dbReference type="FunCoup" id="F2U580">
    <property type="interactions" value="750"/>
</dbReference>
<evidence type="ECO:0000256" key="3">
    <source>
        <dbReference type="ARBA" id="ARBA00023274"/>
    </source>
</evidence>
<keyword evidence="3" id="KW-0687">Ribonucleoprotein</keyword>
<dbReference type="InterPro" id="IPR018130">
    <property type="entry name" value="Ribosomal_uS2_CS"/>
</dbReference>
<dbReference type="AlphaFoldDB" id="F2U580"/>
<dbReference type="SUPFAM" id="SSF52313">
    <property type="entry name" value="Ribosomal protein S2"/>
    <property type="match status" value="1"/>
</dbReference>
<dbReference type="Pfam" id="PF00318">
    <property type="entry name" value="Ribosomal_S2"/>
    <property type="match status" value="2"/>
</dbReference>
<dbReference type="InterPro" id="IPR001865">
    <property type="entry name" value="Ribosomal_uS2"/>
</dbReference>
<reference evidence="5" key="1">
    <citation type="submission" date="2009-08" db="EMBL/GenBank/DDBJ databases">
        <title>Annotation of Salpingoeca rosetta.</title>
        <authorList>
            <consortium name="The Broad Institute Genome Sequencing Platform"/>
            <person name="Russ C."/>
            <person name="Cuomo C."/>
            <person name="Burger G."/>
            <person name="Gray M.W."/>
            <person name="Holland P.W.H."/>
            <person name="King N."/>
            <person name="Lang F.B.F."/>
            <person name="Roger A.J."/>
            <person name="Ruiz-Trillo I."/>
            <person name="Young S.K."/>
            <person name="Zeng Q."/>
            <person name="Gargeya S."/>
            <person name="Alvarado L."/>
            <person name="Berlin A."/>
            <person name="Chapman S.B."/>
            <person name="Chen Z."/>
            <person name="Freedman E."/>
            <person name="Gellesch M."/>
            <person name="Goldberg J."/>
            <person name="Griggs A."/>
            <person name="Gujja S."/>
            <person name="Heilman E."/>
            <person name="Heiman D."/>
            <person name="Howarth C."/>
            <person name="Mehta T."/>
            <person name="Neiman D."/>
            <person name="Pearson M."/>
            <person name="Roberts A."/>
            <person name="Saif S."/>
            <person name="Shea T."/>
            <person name="Shenoy N."/>
            <person name="Sisk P."/>
            <person name="Stolte C."/>
            <person name="Sykes S."/>
            <person name="White J."/>
            <person name="Yandava C."/>
            <person name="Haas B."/>
            <person name="Nusbaum C."/>
            <person name="Birren B."/>
        </authorList>
    </citation>
    <scope>NUCLEOTIDE SEQUENCE [LARGE SCALE GENOMIC DNA]</scope>
    <source>
        <strain evidence="5">ATCC 50818</strain>
    </source>
</reference>
<dbReference type="PRINTS" id="PR00395">
    <property type="entry name" value="RIBOSOMALS2"/>
</dbReference>
<name>F2U580_SALR5</name>
<sequence length="366" mass="40489">MLASGGAKATGMASGVVAAVLRHVSRRIPATATGTPAAAAPRWLPHVRTATTFSMEDLVQARVHLGHTHGVNNPKMDDFIYEKRHGLTVLDLDKTVPLLQRALDITREIASRGGVILFVSNRPQFETMVRRTATSCGEYFVSKKWVGGCLTNTYRVLGGMQLPDLVLFFSLPVNQAALKEVRDCMIPCVGLVDTDCDPSSVDYPVPANDDSETSVNLMLDLFAGAVNEGKAELARHPETSYRFDVEEYRQQLAEAAAGRQQRPRTAGTRRLDLTRMTTLDPALAEQAARVHHHQQQQQQQQQQQRQQQQQQRGGGDRRGRRGAEEKPANVKTRVELDSAEPQEVDEATARVAGAHRYRTRVVVPKK</sequence>
<organism evidence="6">
    <name type="scientific">Salpingoeca rosetta (strain ATCC 50818 / BSB-021)</name>
    <dbReference type="NCBI Taxonomy" id="946362"/>
    <lineage>
        <taxon>Eukaryota</taxon>
        <taxon>Choanoflagellata</taxon>
        <taxon>Craspedida</taxon>
        <taxon>Salpingoecidae</taxon>
        <taxon>Salpingoeca</taxon>
    </lineage>
</organism>
<keyword evidence="6" id="KW-1185">Reference proteome</keyword>
<dbReference type="GO" id="GO:0003735">
    <property type="term" value="F:structural constituent of ribosome"/>
    <property type="evidence" value="ECO:0007669"/>
    <property type="project" value="InterPro"/>
</dbReference>
<dbReference type="GeneID" id="16076617"/>
<evidence type="ECO:0000256" key="1">
    <source>
        <dbReference type="ARBA" id="ARBA00006242"/>
    </source>
</evidence>
<dbReference type="InterPro" id="IPR023591">
    <property type="entry name" value="Ribosomal_uS2_flav_dom_sf"/>
</dbReference>
<accession>F2U580</accession>
<feature type="compositionally biased region" description="Low complexity" evidence="4">
    <location>
        <begin position="295"/>
        <end position="311"/>
    </location>
</feature>
<evidence type="ECO:0000256" key="2">
    <source>
        <dbReference type="ARBA" id="ARBA00022980"/>
    </source>
</evidence>
<evidence type="ECO:0000313" key="6">
    <source>
        <dbReference type="Proteomes" id="UP000007799"/>
    </source>
</evidence>
<dbReference type="KEGG" id="sre:PTSG_03446"/>
<dbReference type="eggNOG" id="KOG0832">
    <property type="taxonomic scope" value="Eukaryota"/>
</dbReference>
<proteinExistence type="inferred from homology"/>
<comment type="similarity">
    <text evidence="1">Belongs to the universal ribosomal protein uS2 family.</text>
</comment>
<dbReference type="InParanoid" id="F2U580"/>
<dbReference type="EMBL" id="GL832961">
    <property type="protein sequence ID" value="EGD82796.1"/>
    <property type="molecule type" value="Genomic_DNA"/>
</dbReference>
<feature type="compositionally biased region" description="Basic residues" evidence="4">
    <location>
        <begin position="353"/>
        <end position="366"/>
    </location>
</feature>
<feature type="region of interest" description="Disordered" evidence="4">
    <location>
        <begin position="254"/>
        <end position="366"/>
    </location>
</feature>
<protein>
    <recommendedName>
        <fullName evidence="7">30S ribosomal protein S2</fullName>
    </recommendedName>
</protein>
<dbReference type="InterPro" id="IPR005706">
    <property type="entry name" value="Ribosomal_uS2_bac/mit/plastid"/>
</dbReference>
<feature type="compositionally biased region" description="Basic and acidic residues" evidence="4">
    <location>
        <begin position="314"/>
        <end position="336"/>
    </location>
</feature>